<dbReference type="EMBL" id="BGZK01000727">
    <property type="protein sequence ID" value="GBP58114.1"/>
    <property type="molecule type" value="Genomic_DNA"/>
</dbReference>
<sequence>MYKPNNNHNLNTHADDIDLVIPVPGINRLDKNILLLKKGQGTMKKGIYNTRNIIDGDVVKDCRSILFLHAISGCDTTSAFYGKIDFQDMINVFNNPDASHEEVEKARERYYYLVWG</sequence>
<accession>A0A4C1X6Y4</accession>
<protein>
    <submittedName>
        <fullName evidence="1">Uncharacterized protein</fullName>
    </submittedName>
</protein>
<evidence type="ECO:0000313" key="2">
    <source>
        <dbReference type="Proteomes" id="UP000299102"/>
    </source>
</evidence>
<keyword evidence="2" id="KW-1185">Reference proteome</keyword>
<organism evidence="1 2">
    <name type="scientific">Eumeta variegata</name>
    <name type="common">Bagworm moth</name>
    <name type="synonym">Eumeta japonica</name>
    <dbReference type="NCBI Taxonomy" id="151549"/>
    <lineage>
        <taxon>Eukaryota</taxon>
        <taxon>Metazoa</taxon>
        <taxon>Ecdysozoa</taxon>
        <taxon>Arthropoda</taxon>
        <taxon>Hexapoda</taxon>
        <taxon>Insecta</taxon>
        <taxon>Pterygota</taxon>
        <taxon>Neoptera</taxon>
        <taxon>Endopterygota</taxon>
        <taxon>Lepidoptera</taxon>
        <taxon>Glossata</taxon>
        <taxon>Ditrysia</taxon>
        <taxon>Tineoidea</taxon>
        <taxon>Psychidae</taxon>
        <taxon>Oiketicinae</taxon>
        <taxon>Eumeta</taxon>
    </lineage>
</organism>
<dbReference type="OrthoDB" id="7389718at2759"/>
<comment type="caution">
    <text evidence="1">The sequence shown here is derived from an EMBL/GenBank/DDBJ whole genome shotgun (WGS) entry which is preliminary data.</text>
</comment>
<evidence type="ECO:0000313" key="1">
    <source>
        <dbReference type="EMBL" id="GBP58114.1"/>
    </source>
</evidence>
<gene>
    <name evidence="1" type="ORF">EVAR_40658_1</name>
</gene>
<dbReference type="Proteomes" id="UP000299102">
    <property type="component" value="Unassembled WGS sequence"/>
</dbReference>
<dbReference type="AlphaFoldDB" id="A0A4C1X6Y4"/>
<name>A0A4C1X6Y4_EUMVA</name>
<reference evidence="1 2" key="1">
    <citation type="journal article" date="2019" name="Commun. Biol.">
        <title>The bagworm genome reveals a unique fibroin gene that provides high tensile strength.</title>
        <authorList>
            <person name="Kono N."/>
            <person name="Nakamura H."/>
            <person name="Ohtoshi R."/>
            <person name="Tomita M."/>
            <person name="Numata K."/>
            <person name="Arakawa K."/>
        </authorList>
    </citation>
    <scope>NUCLEOTIDE SEQUENCE [LARGE SCALE GENOMIC DNA]</scope>
</reference>
<proteinExistence type="predicted"/>